<feature type="domain" description="DUF4190" evidence="2">
    <location>
        <begin position="25"/>
        <end position="86"/>
    </location>
</feature>
<dbReference type="Proteomes" id="UP000186132">
    <property type="component" value="Unassembled WGS sequence"/>
</dbReference>
<evidence type="ECO:0000313" key="3">
    <source>
        <dbReference type="EMBL" id="SHG29162.1"/>
    </source>
</evidence>
<dbReference type="InterPro" id="IPR025241">
    <property type="entry name" value="DUF4190"/>
</dbReference>
<feature type="transmembrane region" description="Helical" evidence="1">
    <location>
        <begin position="25"/>
        <end position="56"/>
    </location>
</feature>
<dbReference type="RefSeq" id="WP_200800116.1">
    <property type="nucleotide sequence ID" value="NZ_FQVU01000002.1"/>
</dbReference>
<keyword evidence="1" id="KW-0472">Membrane</keyword>
<feature type="transmembrane region" description="Helical" evidence="1">
    <location>
        <begin position="68"/>
        <end position="91"/>
    </location>
</feature>
<gene>
    <name evidence="3" type="ORF">SAMN05443575_1935</name>
</gene>
<sequence length="98" mass="10294">MSYQPYPQDQGQGYPTPQQQPGNGLAIAGMVCGIVGLLIFWFILGPLAIIFGGIGWSRANRGAKYKGMAIAGVVLGIVDIIGYVILVAVVLDNPSVFA</sequence>
<dbReference type="AlphaFoldDB" id="A0A1M5ILG8"/>
<evidence type="ECO:0000259" key="2">
    <source>
        <dbReference type="Pfam" id="PF13828"/>
    </source>
</evidence>
<dbReference type="InterPro" id="IPR055338">
    <property type="entry name" value="YqfX-like"/>
</dbReference>
<dbReference type="EMBL" id="FQVU01000002">
    <property type="protein sequence ID" value="SHG29162.1"/>
    <property type="molecule type" value="Genomic_DNA"/>
</dbReference>
<evidence type="ECO:0000313" key="4">
    <source>
        <dbReference type="Proteomes" id="UP000186132"/>
    </source>
</evidence>
<dbReference type="Pfam" id="PF13828">
    <property type="entry name" value="DUF4190"/>
    <property type="match status" value="1"/>
</dbReference>
<organism evidence="3 4">
    <name type="scientific">Jatrophihabitans endophyticus</name>
    <dbReference type="NCBI Taxonomy" id="1206085"/>
    <lineage>
        <taxon>Bacteria</taxon>
        <taxon>Bacillati</taxon>
        <taxon>Actinomycetota</taxon>
        <taxon>Actinomycetes</taxon>
        <taxon>Jatrophihabitantales</taxon>
        <taxon>Jatrophihabitantaceae</taxon>
        <taxon>Jatrophihabitans</taxon>
    </lineage>
</organism>
<proteinExistence type="predicted"/>
<name>A0A1M5ILG8_9ACTN</name>
<keyword evidence="1" id="KW-0812">Transmembrane</keyword>
<protein>
    <recommendedName>
        <fullName evidence="2">DUF4190 domain-containing protein</fullName>
    </recommendedName>
</protein>
<evidence type="ECO:0000256" key="1">
    <source>
        <dbReference type="SAM" id="Phobius"/>
    </source>
</evidence>
<dbReference type="PANTHER" id="PTHR40040">
    <property type="entry name" value="SMALL HYDROPHOBIC PROTEIN-RELATED"/>
    <property type="match status" value="1"/>
</dbReference>
<accession>A0A1M5ILG8</accession>
<keyword evidence="4" id="KW-1185">Reference proteome</keyword>
<dbReference type="PANTHER" id="PTHR40040:SF1">
    <property type="entry name" value="MEMBRANE PROTEIN"/>
    <property type="match status" value="1"/>
</dbReference>
<keyword evidence="1" id="KW-1133">Transmembrane helix</keyword>
<dbReference type="STRING" id="1206085.SAMN05443575_1935"/>
<reference evidence="3 4" key="1">
    <citation type="submission" date="2016-11" db="EMBL/GenBank/DDBJ databases">
        <authorList>
            <person name="Jaros S."/>
            <person name="Januszkiewicz K."/>
            <person name="Wedrychowicz H."/>
        </authorList>
    </citation>
    <scope>NUCLEOTIDE SEQUENCE [LARGE SCALE GENOMIC DNA]</scope>
    <source>
        <strain evidence="3 4">DSM 45627</strain>
    </source>
</reference>